<dbReference type="NCBIfam" id="NF038153">
    <property type="entry name" value="lant_leader_L1a"/>
    <property type="match status" value="1"/>
</dbReference>
<organism evidence="1 2">
    <name type="scientific">Chitinophaga varians</name>
    <dbReference type="NCBI Taxonomy" id="2202339"/>
    <lineage>
        <taxon>Bacteria</taxon>
        <taxon>Pseudomonadati</taxon>
        <taxon>Bacteroidota</taxon>
        <taxon>Chitinophagia</taxon>
        <taxon>Chitinophagales</taxon>
        <taxon>Chitinophagaceae</taxon>
        <taxon>Chitinophaga</taxon>
    </lineage>
</organism>
<dbReference type="RefSeq" id="WP_168872891.1">
    <property type="nucleotide sequence ID" value="NZ_JABAIA010000002.1"/>
</dbReference>
<comment type="caution">
    <text evidence="1">The sequence shown here is derived from an EMBL/GenBank/DDBJ whole genome shotgun (WGS) entry which is preliminary data.</text>
</comment>
<evidence type="ECO:0000313" key="1">
    <source>
        <dbReference type="EMBL" id="NLR66995.1"/>
    </source>
</evidence>
<evidence type="ECO:0008006" key="3">
    <source>
        <dbReference type="Google" id="ProtNLM"/>
    </source>
</evidence>
<sequence length="54" mass="5829">MKKKKVTLSKKLQLKKDSVVELTVTQQAGVAGGAPLTRTTRCCQATTVSFCELC</sequence>
<dbReference type="InterPro" id="IPR058238">
    <property type="entry name" value="Lant_leader_dom"/>
</dbReference>
<dbReference type="EMBL" id="JABAIA010000002">
    <property type="protein sequence ID" value="NLR66995.1"/>
    <property type="molecule type" value="Genomic_DNA"/>
</dbReference>
<keyword evidence="2" id="KW-1185">Reference proteome</keyword>
<accession>A0A847S0S3</accession>
<dbReference type="AlphaFoldDB" id="A0A847S0S3"/>
<proteinExistence type="predicted"/>
<gene>
    <name evidence="1" type="ORF">HGH92_21990</name>
</gene>
<dbReference type="Proteomes" id="UP000570474">
    <property type="component" value="Unassembled WGS sequence"/>
</dbReference>
<evidence type="ECO:0000313" key="2">
    <source>
        <dbReference type="Proteomes" id="UP000570474"/>
    </source>
</evidence>
<name>A0A847S0S3_9BACT</name>
<protein>
    <recommendedName>
        <fullName evidence="3">Class I lanthipeptide</fullName>
    </recommendedName>
</protein>
<reference evidence="1 2" key="1">
    <citation type="submission" date="2020-04" db="EMBL/GenBank/DDBJ databases">
        <authorList>
            <person name="Yin C."/>
        </authorList>
    </citation>
    <scope>NUCLEOTIDE SEQUENCE [LARGE SCALE GENOMIC DNA]</scope>
    <source>
        <strain evidence="1 2">Ae27</strain>
    </source>
</reference>